<evidence type="ECO:0000313" key="1">
    <source>
        <dbReference type="EMBL" id="VDK45229.1"/>
    </source>
</evidence>
<sequence>MVLNKKFLPLLRFYAAEGRYKDAANLIRLIKIIFPDEAWNRTMENADDQTVLQEYAKENKECEPVLQELLRARRSRQMRDKANASVSSETTGADTSTIQVSISFAFSCDSLGSLDCLFF</sequence>
<dbReference type="AlphaFoldDB" id="A0A3P6Q9N8"/>
<dbReference type="Proteomes" id="UP000271098">
    <property type="component" value="Unassembled WGS sequence"/>
</dbReference>
<reference evidence="1 2" key="1">
    <citation type="submission" date="2018-11" db="EMBL/GenBank/DDBJ databases">
        <authorList>
            <consortium name="Pathogen Informatics"/>
        </authorList>
    </citation>
    <scope>NUCLEOTIDE SEQUENCE [LARGE SCALE GENOMIC DNA]</scope>
</reference>
<proteinExistence type="predicted"/>
<evidence type="ECO:0000313" key="2">
    <source>
        <dbReference type="Proteomes" id="UP000271098"/>
    </source>
</evidence>
<accession>A0A3P6Q9N8</accession>
<organism evidence="1 2">
    <name type="scientific">Gongylonema pulchrum</name>
    <dbReference type="NCBI Taxonomy" id="637853"/>
    <lineage>
        <taxon>Eukaryota</taxon>
        <taxon>Metazoa</taxon>
        <taxon>Ecdysozoa</taxon>
        <taxon>Nematoda</taxon>
        <taxon>Chromadorea</taxon>
        <taxon>Rhabditida</taxon>
        <taxon>Spirurina</taxon>
        <taxon>Spiruromorpha</taxon>
        <taxon>Spiruroidea</taxon>
        <taxon>Gongylonematidae</taxon>
        <taxon>Gongylonema</taxon>
    </lineage>
</organism>
<gene>
    <name evidence="1" type="ORF">GPUH_LOCUS4486</name>
</gene>
<name>A0A3P6Q9N8_9BILA</name>
<keyword evidence="2" id="KW-1185">Reference proteome</keyword>
<dbReference type="EMBL" id="UYRT01008504">
    <property type="protein sequence ID" value="VDK45229.1"/>
    <property type="molecule type" value="Genomic_DNA"/>
</dbReference>
<protein>
    <submittedName>
        <fullName evidence="1">Uncharacterized protein</fullName>
    </submittedName>
</protein>